<dbReference type="Proteomes" id="UP000260644">
    <property type="component" value="Unassembled WGS sequence"/>
</dbReference>
<proteinExistence type="predicted"/>
<name>A0A3E1YEV1_9BACT</name>
<evidence type="ECO:0000259" key="1">
    <source>
        <dbReference type="Pfam" id="PF01833"/>
    </source>
</evidence>
<dbReference type="Pfam" id="PF17164">
    <property type="entry name" value="DUF5122"/>
    <property type="match status" value="3"/>
</dbReference>
<dbReference type="InterPro" id="IPR014756">
    <property type="entry name" value="Ig_E-set"/>
</dbReference>
<dbReference type="RefSeq" id="WP_116975074.1">
    <property type="nucleotide sequence ID" value="NZ_QPMM01000002.1"/>
</dbReference>
<dbReference type="NCBIfam" id="TIGR02608">
    <property type="entry name" value="delta_60_rpt"/>
    <property type="match status" value="3"/>
</dbReference>
<dbReference type="SUPFAM" id="SSF81296">
    <property type="entry name" value="E set domains"/>
    <property type="match status" value="1"/>
</dbReference>
<accession>A0A3E1YEV1</accession>
<dbReference type="Gene3D" id="2.80.10.50">
    <property type="match status" value="1"/>
</dbReference>
<feature type="domain" description="IPT/TIG" evidence="1">
    <location>
        <begin position="45"/>
        <end position="109"/>
    </location>
</feature>
<organism evidence="2 3">
    <name type="scientific">Chitinophaga silvatica</name>
    <dbReference type="NCBI Taxonomy" id="2282649"/>
    <lineage>
        <taxon>Bacteria</taxon>
        <taxon>Pseudomonadati</taxon>
        <taxon>Bacteroidota</taxon>
        <taxon>Chitinophagia</taxon>
        <taxon>Chitinophagales</taxon>
        <taxon>Chitinophagaceae</taxon>
        <taxon>Chitinophaga</taxon>
    </lineage>
</organism>
<dbReference type="EMBL" id="QPMM01000002">
    <property type="protein sequence ID" value="RFS25080.1"/>
    <property type="molecule type" value="Genomic_DNA"/>
</dbReference>
<dbReference type="Gene3D" id="2.60.40.10">
    <property type="entry name" value="Immunoglobulins"/>
    <property type="match status" value="1"/>
</dbReference>
<evidence type="ECO:0000313" key="3">
    <source>
        <dbReference type="Proteomes" id="UP000260644"/>
    </source>
</evidence>
<dbReference type="InterPro" id="IPR013783">
    <property type="entry name" value="Ig-like_fold"/>
</dbReference>
<dbReference type="OrthoDB" id="9805017at2"/>
<dbReference type="AlphaFoldDB" id="A0A3E1YEV1"/>
<keyword evidence="3" id="KW-1185">Reference proteome</keyword>
<dbReference type="InterPro" id="IPR013431">
    <property type="entry name" value="Delta_60_rpt"/>
</dbReference>
<comment type="caution">
    <text evidence="2">The sequence shown here is derived from an EMBL/GenBank/DDBJ whole genome shotgun (WGS) entry which is preliminary data.</text>
</comment>
<sequence>MKKYIYFYAFLIGCFTACTKDAVKSSGENPYGDQVQPAITLKKDGLNPTSGKVGDVVTLGGKNFLKNKDQISFLFNNVKAEVVELTDTTAKLKVPGFAATGNITVLVNQEYYYGPFFRVNGVFEMVTDYPGTSQGANGYVADIIPISGNKYLMVGNFNRYGSTDNSGKGMKSVVRVKADGTWDQTFANGMVNGCDGTVTSGYELKNTPYYLVAGSFSSFATVANCNSIAAIYASTGGLVTDKVINNVTHTEYTTSALKGGLSGSIYKMDVIEGADLKSTKVLAVGKFRFFVQPNYQLLNYQGLDSVHLDSVQVSWNIARLNGDGTLDSTFNYDLVNHRGNPGPNDFIATSLLLPDGKILIAGGFTTYNGQPANRIARLNPDGSLDNTFSSAAGPDLEVTGLTRQPDGKIILVGNFNTYGGAKAPRVTRINADGAVDPSFNVGLGTEDAVVHADLMPGGEIILNGTFIKFGQYYRNGFIVLNPDGSPHPTYNTTGGLTFLNGSFGLISKIIPVEGEKSLLMVGSLTNFDYRTVQRLVKIKYQ</sequence>
<dbReference type="InterPro" id="IPR002909">
    <property type="entry name" value="IPT_dom"/>
</dbReference>
<evidence type="ECO:0000313" key="2">
    <source>
        <dbReference type="EMBL" id="RFS25080.1"/>
    </source>
</evidence>
<protein>
    <submittedName>
        <fullName evidence="2">DUF5008 domain-containing protein</fullName>
    </submittedName>
</protein>
<reference evidence="2 3" key="1">
    <citation type="submission" date="2018-07" db="EMBL/GenBank/DDBJ databases">
        <title>Chitinophaga K2CV101002-2 sp. nov., isolated from a monsoon evergreen broad-leaved forest soil.</title>
        <authorList>
            <person name="Lv Y."/>
        </authorList>
    </citation>
    <scope>NUCLEOTIDE SEQUENCE [LARGE SCALE GENOMIC DNA]</scope>
    <source>
        <strain evidence="2 3">GDMCC 1.1288</strain>
    </source>
</reference>
<dbReference type="Pfam" id="PF01833">
    <property type="entry name" value="TIG"/>
    <property type="match status" value="1"/>
</dbReference>
<gene>
    <name evidence="2" type="ORF">DVR12_07805</name>
</gene>